<reference evidence="1" key="2">
    <citation type="submission" date="2020-11" db="EMBL/GenBank/DDBJ databases">
        <authorList>
            <person name="McCartney M.A."/>
            <person name="Auch B."/>
            <person name="Kono T."/>
            <person name="Mallez S."/>
            <person name="Becker A."/>
            <person name="Gohl D.M."/>
            <person name="Silverstein K.A.T."/>
            <person name="Koren S."/>
            <person name="Bechman K.B."/>
            <person name="Herman A."/>
            <person name="Abrahante J.E."/>
            <person name="Garbe J."/>
        </authorList>
    </citation>
    <scope>NUCLEOTIDE SEQUENCE</scope>
    <source>
        <strain evidence="1">Duluth1</strain>
        <tissue evidence="1">Whole animal</tissue>
    </source>
</reference>
<evidence type="ECO:0000313" key="1">
    <source>
        <dbReference type="EMBL" id="KAH3733289.1"/>
    </source>
</evidence>
<gene>
    <name evidence="1" type="ORF">DPMN_039714</name>
</gene>
<reference evidence="1" key="1">
    <citation type="journal article" date="2019" name="bioRxiv">
        <title>The Genome of the Zebra Mussel, Dreissena polymorpha: A Resource for Invasive Species Research.</title>
        <authorList>
            <person name="McCartney M.A."/>
            <person name="Auch B."/>
            <person name="Kono T."/>
            <person name="Mallez S."/>
            <person name="Zhang Y."/>
            <person name="Obille A."/>
            <person name="Becker A."/>
            <person name="Abrahante J.E."/>
            <person name="Garbe J."/>
            <person name="Badalamenti J.P."/>
            <person name="Herman A."/>
            <person name="Mangelson H."/>
            <person name="Liachko I."/>
            <person name="Sullivan S."/>
            <person name="Sone E.D."/>
            <person name="Koren S."/>
            <person name="Silverstein K.A.T."/>
            <person name="Beckman K.B."/>
            <person name="Gohl D.M."/>
        </authorList>
    </citation>
    <scope>NUCLEOTIDE SEQUENCE</scope>
    <source>
        <strain evidence="1">Duluth1</strain>
        <tissue evidence="1">Whole animal</tissue>
    </source>
</reference>
<evidence type="ECO:0000313" key="2">
    <source>
        <dbReference type="Proteomes" id="UP000828390"/>
    </source>
</evidence>
<comment type="caution">
    <text evidence="1">The sequence shown here is derived from an EMBL/GenBank/DDBJ whole genome shotgun (WGS) entry which is preliminary data.</text>
</comment>
<accession>A0A9D4CVB0</accession>
<protein>
    <submittedName>
        <fullName evidence="1">Uncharacterized protein</fullName>
    </submittedName>
</protein>
<proteinExistence type="predicted"/>
<sequence>MSSQLLHRHSAIVPNIEQGRMPSQLYHRHSALVPNIELGLCRASSDIDIRQKSRISSWGECLTSSDIDILH</sequence>
<organism evidence="1 2">
    <name type="scientific">Dreissena polymorpha</name>
    <name type="common">Zebra mussel</name>
    <name type="synonym">Mytilus polymorpha</name>
    <dbReference type="NCBI Taxonomy" id="45954"/>
    <lineage>
        <taxon>Eukaryota</taxon>
        <taxon>Metazoa</taxon>
        <taxon>Spiralia</taxon>
        <taxon>Lophotrochozoa</taxon>
        <taxon>Mollusca</taxon>
        <taxon>Bivalvia</taxon>
        <taxon>Autobranchia</taxon>
        <taxon>Heteroconchia</taxon>
        <taxon>Euheterodonta</taxon>
        <taxon>Imparidentia</taxon>
        <taxon>Neoheterodontei</taxon>
        <taxon>Myida</taxon>
        <taxon>Dreissenoidea</taxon>
        <taxon>Dreissenidae</taxon>
        <taxon>Dreissena</taxon>
    </lineage>
</organism>
<name>A0A9D4CVB0_DREPO</name>
<dbReference type="EMBL" id="JAIWYP010000011">
    <property type="protein sequence ID" value="KAH3733289.1"/>
    <property type="molecule type" value="Genomic_DNA"/>
</dbReference>
<dbReference type="Proteomes" id="UP000828390">
    <property type="component" value="Unassembled WGS sequence"/>
</dbReference>
<keyword evidence="2" id="KW-1185">Reference proteome</keyword>
<dbReference type="AlphaFoldDB" id="A0A9D4CVB0"/>